<dbReference type="InterPro" id="IPR050705">
    <property type="entry name" value="Cytochrome_P450_3A"/>
</dbReference>
<feature type="signal peptide" evidence="16">
    <location>
        <begin position="1"/>
        <end position="20"/>
    </location>
</feature>
<dbReference type="PRINTS" id="PR00465">
    <property type="entry name" value="EP450IV"/>
</dbReference>
<keyword evidence="8" id="KW-0256">Endoplasmic reticulum</keyword>
<evidence type="ECO:0000313" key="17">
    <source>
        <dbReference type="Ensembl" id="ENSNNAP00000015262.1"/>
    </source>
</evidence>
<dbReference type="GO" id="GO:0005789">
    <property type="term" value="C:endoplasmic reticulum membrane"/>
    <property type="evidence" value="ECO:0007669"/>
    <property type="project" value="UniProtKB-SubCell"/>
</dbReference>
<reference evidence="17" key="2">
    <citation type="submission" date="2025-09" db="UniProtKB">
        <authorList>
            <consortium name="Ensembl"/>
        </authorList>
    </citation>
    <scope>IDENTIFICATION</scope>
</reference>
<evidence type="ECO:0000256" key="9">
    <source>
        <dbReference type="ARBA" id="ARBA00022848"/>
    </source>
</evidence>
<sequence length="173" mass="19749">MNYCLFRVSVLLALCCLQDGFSLGCSFDAPITYEALMQIEYLDMVLSETLRMHPGISRLQRVCKNTIELNGITIPKGMAIVIPPVILHFNPEYWPEPERFRPERFSKEVKEQINPYTYLPFGAGPRNCIGMRFAFLTMKAAVVSLMQHFTFQPCKETQTGVLMKVSCRQLSGK</sequence>
<dbReference type="PRINTS" id="PR00385">
    <property type="entry name" value="P450"/>
</dbReference>
<organism evidence="17 18">
    <name type="scientific">Naja naja</name>
    <name type="common">Indian cobra</name>
    <dbReference type="NCBI Taxonomy" id="35670"/>
    <lineage>
        <taxon>Eukaryota</taxon>
        <taxon>Metazoa</taxon>
        <taxon>Chordata</taxon>
        <taxon>Craniata</taxon>
        <taxon>Vertebrata</taxon>
        <taxon>Euteleostomi</taxon>
        <taxon>Lepidosauria</taxon>
        <taxon>Squamata</taxon>
        <taxon>Bifurcata</taxon>
        <taxon>Unidentata</taxon>
        <taxon>Episquamata</taxon>
        <taxon>Toxicofera</taxon>
        <taxon>Serpentes</taxon>
        <taxon>Colubroidea</taxon>
        <taxon>Elapidae</taxon>
        <taxon>Elapinae</taxon>
        <taxon>Naja</taxon>
    </lineage>
</organism>
<dbReference type="InterPro" id="IPR036396">
    <property type="entry name" value="Cyt_P450_sf"/>
</dbReference>
<dbReference type="GO" id="GO:0020037">
    <property type="term" value="F:heme binding"/>
    <property type="evidence" value="ECO:0007669"/>
    <property type="project" value="InterPro"/>
</dbReference>
<dbReference type="FunFam" id="1.10.630.10:FF:000182">
    <property type="entry name" value="Cytochrome P450 3A4"/>
    <property type="match status" value="1"/>
</dbReference>
<keyword evidence="6 14" id="KW-0349">Heme</keyword>
<dbReference type="PANTHER" id="PTHR24302">
    <property type="entry name" value="CYTOCHROME P450 FAMILY 3"/>
    <property type="match status" value="1"/>
</dbReference>
<dbReference type="EC" id="1.14.14.1" evidence="5"/>
<reference evidence="17" key="1">
    <citation type="submission" date="2025-08" db="UniProtKB">
        <authorList>
            <consortium name="Ensembl"/>
        </authorList>
    </citation>
    <scope>IDENTIFICATION</scope>
</reference>
<evidence type="ECO:0000256" key="4">
    <source>
        <dbReference type="ARBA" id="ARBA00010617"/>
    </source>
</evidence>
<evidence type="ECO:0000256" key="1">
    <source>
        <dbReference type="ARBA" id="ARBA00001971"/>
    </source>
</evidence>
<dbReference type="SUPFAM" id="SSF48264">
    <property type="entry name" value="Cytochrome P450"/>
    <property type="match status" value="1"/>
</dbReference>
<dbReference type="GO" id="GO:0016712">
    <property type="term" value="F:oxidoreductase activity, acting on paired donors, with incorporation or reduction of molecular oxygen, reduced flavin or flavoprotein as one donor, and incorporation of one atom of oxygen"/>
    <property type="evidence" value="ECO:0007669"/>
    <property type="project" value="UniProtKB-EC"/>
</dbReference>
<evidence type="ECO:0000256" key="15">
    <source>
        <dbReference type="RuleBase" id="RU000461"/>
    </source>
</evidence>
<comment type="subcellular location">
    <subcellularLocation>
        <location evidence="3">Endoplasmic reticulum membrane</location>
        <topology evidence="3">Peripheral membrane protein</topology>
    </subcellularLocation>
    <subcellularLocation>
        <location evidence="2">Microsome membrane</location>
        <topology evidence="2">Peripheral membrane protein</topology>
    </subcellularLocation>
</comment>
<dbReference type="Gene3D" id="1.10.630.10">
    <property type="entry name" value="Cytochrome P450"/>
    <property type="match status" value="1"/>
</dbReference>
<evidence type="ECO:0000256" key="5">
    <source>
        <dbReference type="ARBA" id="ARBA00012109"/>
    </source>
</evidence>
<evidence type="ECO:0000256" key="12">
    <source>
        <dbReference type="ARBA" id="ARBA00023033"/>
    </source>
</evidence>
<evidence type="ECO:0000256" key="10">
    <source>
        <dbReference type="ARBA" id="ARBA00023002"/>
    </source>
</evidence>
<feature type="chain" id="PRO_5034699666" description="unspecific monooxygenase" evidence="16">
    <location>
        <begin position="21"/>
        <end position="173"/>
    </location>
</feature>
<proteinExistence type="inferred from homology"/>
<accession>A0A8C6XJ09</accession>
<dbReference type="InterPro" id="IPR001128">
    <property type="entry name" value="Cyt_P450"/>
</dbReference>
<keyword evidence="9" id="KW-0492">Microsome</keyword>
<dbReference type="InterPro" id="IPR017972">
    <property type="entry name" value="Cyt_P450_CS"/>
</dbReference>
<dbReference type="Pfam" id="PF00067">
    <property type="entry name" value="p450"/>
    <property type="match status" value="1"/>
</dbReference>
<evidence type="ECO:0000256" key="3">
    <source>
        <dbReference type="ARBA" id="ARBA00004406"/>
    </source>
</evidence>
<evidence type="ECO:0000256" key="8">
    <source>
        <dbReference type="ARBA" id="ARBA00022824"/>
    </source>
</evidence>
<evidence type="ECO:0000313" key="18">
    <source>
        <dbReference type="Proteomes" id="UP000694559"/>
    </source>
</evidence>
<dbReference type="Ensembl" id="ENSNNAT00000016009.1">
    <property type="protein sequence ID" value="ENSNNAP00000015262.1"/>
    <property type="gene ID" value="ENSNNAG00000009204.1"/>
</dbReference>
<dbReference type="AlphaFoldDB" id="A0A8C6XJ09"/>
<dbReference type="Proteomes" id="UP000694559">
    <property type="component" value="Unplaced"/>
</dbReference>
<dbReference type="PANTHER" id="PTHR24302:SF38">
    <property type="entry name" value="CYTOCHROME P450 3A5"/>
    <property type="match status" value="1"/>
</dbReference>
<evidence type="ECO:0000256" key="14">
    <source>
        <dbReference type="PIRSR" id="PIRSR602403-1"/>
    </source>
</evidence>
<keyword evidence="10 15" id="KW-0560">Oxidoreductase</keyword>
<evidence type="ECO:0000256" key="11">
    <source>
        <dbReference type="ARBA" id="ARBA00023004"/>
    </source>
</evidence>
<keyword evidence="7 14" id="KW-0479">Metal-binding</keyword>
<dbReference type="PROSITE" id="PS00086">
    <property type="entry name" value="CYTOCHROME_P450"/>
    <property type="match status" value="1"/>
</dbReference>
<dbReference type="GO" id="GO:0070989">
    <property type="term" value="P:oxidative demethylation"/>
    <property type="evidence" value="ECO:0007669"/>
    <property type="project" value="TreeGrafter"/>
</dbReference>
<dbReference type="GO" id="GO:0008202">
    <property type="term" value="P:steroid metabolic process"/>
    <property type="evidence" value="ECO:0007669"/>
    <property type="project" value="TreeGrafter"/>
</dbReference>
<dbReference type="GeneTree" id="ENSGT00950000182958"/>
<keyword evidence="12 15" id="KW-0503">Monooxygenase</keyword>
<evidence type="ECO:0000256" key="6">
    <source>
        <dbReference type="ARBA" id="ARBA00022617"/>
    </source>
</evidence>
<keyword evidence="11 14" id="KW-0408">Iron</keyword>
<dbReference type="GO" id="GO:0005506">
    <property type="term" value="F:iron ion binding"/>
    <property type="evidence" value="ECO:0007669"/>
    <property type="project" value="InterPro"/>
</dbReference>
<evidence type="ECO:0000256" key="16">
    <source>
        <dbReference type="SAM" id="SignalP"/>
    </source>
</evidence>
<dbReference type="GO" id="GO:0050649">
    <property type="term" value="F:testosterone 6-beta-hydroxylase activity"/>
    <property type="evidence" value="ECO:0007669"/>
    <property type="project" value="TreeGrafter"/>
</dbReference>
<keyword evidence="18" id="KW-1185">Reference proteome</keyword>
<evidence type="ECO:0000256" key="13">
    <source>
        <dbReference type="ARBA" id="ARBA00023136"/>
    </source>
</evidence>
<protein>
    <recommendedName>
        <fullName evidence="5">unspecific monooxygenase</fullName>
        <ecNumber evidence="5">1.14.14.1</ecNumber>
    </recommendedName>
</protein>
<keyword evidence="16" id="KW-0732">Signal</keyword>
<name>A0A8C6XJ09_NAJNA</name>
<evidence type="ECO:0000256" key="7">
    <source>
        <dbReference type="ARBA" id="ARBA00022723"/>
    </source>
</evidence>
<keyword evidence="13" id="KW-0472">Membrane</keyword>
<feature type="binding site" description="axial binding residue" evidence="14">
    <location>
        <position position="128"/>
    </location>
    <ligand>
        <name>heme</name>
        <dbReference type="ChEBI" id="CHEBI:30413"/>
    </ligand>
    <ligandPart>
        <name>Fe</name>
        <dbReference type="ChEBI" id="CHEBI:18248"/>
    </ligandPart>
</feature>
<dbReference type="InterPro" id="IPR002403">
    <property type="entry name" value="Cyt_P450_E_grp-IV"/>
</dbReference>
<comment type="similarity">
    <text evidence="4 15">Belongs to the cytochrome P450 family.</text>
</comment>
<evidence type="ECO:0000256" key="2">
    <source>
        <dbReference type="ARBA" id="ARBA00004174"/>
    </source>
</evidence>
<comment type="cofactor">
    <cofactor evidence="1 14">
        <name>heme</name>
        <dbReference type="ChEBI" id="CHEBI:30413"/>
    </cofactor>
</comment>